<dbReference type="InterPro" id="IPR006016">
    <property type="entry name" value="UspA"/>
</dbReference>
<name>A0A1G7A7T8_9ACTN</name>
<dbReference type="InterPro" id="IPR014729">
    <property type="entry name" value="Rossmann-like_a/b/a_fold"/>
</dbReference>
<proteinExistence type="inferred from homology"/>
<comment type="similarity">
    <text evidence="1">Belongs to the universal stress protein A family.</text>
</comment>
<dbReference type="PANTHER" id="PTHR46268">
    <property type="entry name" value="STRESS RESPONSE PROTEIN NHAX"/>
    <property type="match status" value="1"/>
</dbReference>
<organism evidence="3 4">
    <name type="scientific">Auraticoccus monumenti</name>
    <dbReference type="NCBI Taxonomy" id="675864"/>
    <lineage>
        <taxon>Bacteria</taxon>
        <taxon>Bacillati</taxon>
        <taxon>Actinomycetota</taxon>
        <taxon>Actinomycetes</taxon>
        <taxon>Propionibacteriales</taxon>
        <taxon>Propionibacteriaceae</taxon>
        <taxon>Auraticoccus</taxon>
    </lineage>
</organism>
<dbReference type="SUPFAM" id="SSF52402">
    <property type="entry name" value="Adenine nucleotide alpha hydrolases-like"/>
    <property type="match status" value="1"/>
</dbReference>
<dbReference type="STRING" id="675864.SAMN04489747_2536"/>
<dbReference type="RefSeq" id="WP_090594063.1">
    <property type="nucleotide sequence ID" value="NZ_LT629688.1"/>
</dbReference>
<keyword evidence="4" id="KW-1185">Reference proteome</keyword>
<dbReference type="InterPro" id="IPR006015">
    <property type="entry name" value="Universal_stress_UspA"/>
</dbReference>
<sequence length="132" mass="13597">MTVAAARSRTAAGHAALAAAVEEARLRRTDLVVLHVIEGLTTEAGDEAAVHAEVAGELAGLEVGDLSWTLRTTAGGRDTAGSLVDLAVEVDAEMLVVGTRRRSPVGKLLLGSVVQRVLLDSPVPVMVVKPAV</sequence>
<feature type="domain" description="UspA" evidence="2">
    <location>
        <begin position="11"/>
        <end position="129"/>
    </location>
</feature>
<dbReference type="Gene3D" id="3.40.50.620">
    <property type="entry name" value="HUPs"/>
    <property type="match status" value="1"/>
</dbReference>
<evidence type="ECO:0000259" key="2">
    <source>
        <dbReference type="Pfam" id="PF00582"/>
    </source>
</evidence>
<reference evidence="3 4" key="1">
    <citation type="submission" date="2016-10" db="EMBL/GenBank/DDBJ databases">
        <authorList>
            <person name="de Groot N.N."/>
        </authorList>
    </citation>
    <scope>NUCLEOTIDE SEQUENCE [LARGE SCALE GENOMIC DNA]</scope>
    <source>
        <strain evidence="3 4">MON 2.2</strain>
    </source>
</reference>
<dbReference type="PANTHER" id="PTHR46268:SF6">
    <property type="entry name" value="UNIVERSAL STRESS PROTEIN UP12"/>
    <property type="match status" value="1"/>
</dbReference>
<dbReference type="EMBL" id="LT629688">
    <property type="protein sequence ID" value="SDE10889.1"/>
    <property type="molecule type" value="Genomic_DNA"/>
</dbReference>
<evidence type="ECO:0000313" key="4">
    <source>
        <dbReference type="Proteomes" id="UP000198546"/>
    </source>
</evidence>
<dbReference type="Pfam" id="PF00582">
    <property type="entry name" value="Usp"/>
    <property type="match status" value="1"/>
</dbReference>
<evidence type="ECO:0000313" key="3">
    <source>
        <dbReference type="EMBL" id="SDE10889.1"/>
    </source>
</evidence>
<dbReference type="Proteomes" id="UP000198546">
    <property type="component" value="Chromosome i"/>
</dbReference>
<dbReference type="AlphaFoldDB" id="A0A1G7A7T8"/>
<dbReference type="PRINTS" id="PR01438">
    <property type="entry name" value="UNVRSLSTRESS"/>
</dbReference>
<accession>A0A1G7A7T8</accession>
<dbReference type="OrthoDB" id="5419113at2"/>
<protein>
    <submittedName>
        <fullName evidence="3">Nucleotide-binding universal stress protein, UspA family</fullName>
    </submittedName>
</protein>
<gene>
    <name evidence="3" type="ORF">SAMN04489747_2536</name>
</gene>
<evidence type="ECO:0000256" key="1">
    <source>
        <dbReference type="ARBA" id="ARBA00008791"/>
    </source>
</evidence>